<dbReference type="GO" id="GO:0005737">
    <property type="term" value="C:cytoplasm"/>
    <property type="evidence" value="ECO:0007669"/>
    <property type="project" value="TreeGrafter"/>
</dbReference>
<dbReference type="PANTHER" id="PTHR45527:SF1">
    <property type="entry name" value="FATTY ACID SYNTHASE"/>
    <property type="match status" value="1"/>
</dbReference>
<dbReference type="GO" id="GO:0031177">
    <property type="term" value="F:phosphopantetheine binding"/>
    <property type="evidence" value="ECO:0007669"/>
    <property type="project" value="TreeGrafter"/>
</dbReference>
<dbReference type="Pfam" id="PF00668">
    <property type="entry name" value="Condensation"/>
    <property type="match status" value="1"/>
</dbReference>
<reference evidence="2" key="1">
    <citation type="submission" date="2014-01" db="EMBL/GenBank/DDBJ databases">
        <authorList>
            <person name="Brown-Elliot B."/>
            <person name="Wallace R."/>
            <person name="Lenaerts A."/>
            <person name="Ordway D."/>
            <person name="DeGroote M.A."/>
            <person name="Parker T."/>
            <person name="Sizemore C."/>
            <person name="Tallon L.J."/>
            <person name="Sadzewicz L.K."/>
            <person name="Sengamalay N."/>
            <person name="Fraser C.M."/>
            <person name="Hine E."/>
            <person name="Shefchek K.A."/>
            <person name="Das S.P."/>
            <person name="Tettelin H."/>
        </authorList>
    </citation>
    <scope>NUCLEOTIDE SEQUENCE [LARGE SCALE GENOMIC DNA]</scope>
    <source>
        <strain evidence="2">4042</strain>
    </source>
</reference>
<feature type="domain" description="Condensation" evidence="1">
    <location>
        <begin position="2"/>
        <end position="304"/>
    </location>
</feature>
<comment type="caution">
    <text evidence="2">The sequence shown here is derived from an EMBL/GenBank/DDBJ whole genome shotgun (WGS) entry which is preliminary data.</text>
</comment>
<dbReference type="PATRIC" id="fig|1299334.3.peg.5468"/>
<dbReference type="PANTHER" id="PTHR45527">
    <property type="entry name" value="NONRIBOSOMAL PEPTIDE SYNTHETASE"/>
    <property type="match status" value="1"/>
</dbReference>
<dbReference type="GO" id="GO:0003824">
    <property type="term" value="F:catalytic activity"/>
    <property type="evidence" value="ECO:0007669"/>
    <property type="project" value="InterPro"/>
</dbReference>
<dbReference type="InterPro" id="IPR023213">
    <property type="entry name" value="CAT-like_dom_sf"/>
</dbReference>
<dbReference type="GO" id="GO:0044550">
    <property type="term" value="P:secondary metabolite biosynthetic process"/>
    <property type="evidence" value="ECO:0007669"/>
    <property type="project" value="TreeGrafter"/>
</dbReference>
<dbReference type="Gene3D" id="3.30.559.30">
    <property type="entry name" value="Nonribosomal peptide synthetase, condensation domain"/>
    <property type="match status" value="1"/>
</dbReference>
<dbReference type="Gene3D" id="3.30.559.10">
    <property type="entry name" value="Chloramphenicol acetyltransferase-like domain"/>
    <property type="match status" value="1"/>
</dbReference>
<sequence>MIRVAEDQHRFVITNHHIVLDGWSVPVLLREIFATYYGRRLTAPPPYRSFITWLAGRNLDDARAVWREVFDGFDTPTLVGPPDRLGLGRRNVESFLVPEQTTCAVTELARSRHITVNTVLQAAWAQLLMWLTGRHDVVFGAVVSGRPAEVAGAESMVGLLINTVPVRARITLTTTTAGLLDQLQRAHNDTLEHQHLPLSDIHRITGHDRLFDTVLVYENYPIDTADISSVDGVGITQLTVRDYYHYPLAVQAVPGRELDLRVQYRTDVFDAASIEILMGRFKAILAAMTADPTRPLSSMDLHDASQRLPRMNRVTVQRWTVAMGIVSRQISWRRSSPTSSPRFSRWTESGSMSRSSTWAAIRFLRCAQSPRSAKRWMLSSLCATSSTHQPFAVLACEWADIRSW</sequence>
<proteinExistence type="predicted"/>
<evidence type="ECO:0000313" key="2">
    <source>
        <dbReference type="EMBL" id="EUA32853.1"/>
    </source>
</evidence>
<protein>
    <submittedName>
        <fullName evidence="2">Condensation domain protein</fullName>
    </submittedName>
</protein>
<gene>
    <name evidence="2" type="ORF">I553_9044</name>
</gene>
<organism evidence="2">
    <name type="scientific">Mycobacterium xenopi 4042</name>
    <dbReference type="NCBI Taxonomy" id="1299334"/>
    <lineage>
        <taxon>Bacteria</taxon>
        <taxon>Bacillati</taxon>
        <taxon>Actinomycetota</taxon>
        <taxon>Actinomycetes</taxon>
        <taxon>Mycobacteriales</taxon>
        <taxon>Mycobacteriaceae</taxon>
        <taxon>Mycobacterium</taxon>
    </lineage>
</organism>
<dbReference type="EMBL" id="JAOB01000050">
    <property type="protein sequence ID" value="EUA32853.1"/>
    <property type="molecule type" value="Genomic_DNA"/>
</dbReference>
<evidence type="ECO:0000259" key="1">
    <source>
        <dbReference type="Pfam" id="PF00668"/>
    </source>
</evidence>
<dbReference type="GO" id="GO:0008610">
    <property type="term" value="P:lipid biosynthetic process"/>
    <property type="evidence" value="ECO:0007669"/>
    <property type="project" value="UniProtKB-ARBA"/>
</dbReference>
<accession>X8APA8</accession>
<dbReference type="InterPro" id="IPR001242">
    <property type="entry name" value="Condensation_dom"/>
</dbReference>
<dbReference type="AlphaFoldDB" id="X8APA8"/>
<dbReference type="SUPFAM" id="SSF52777">
    <property type="entry name" value="CoA-dependent acyltransferases"/>
    <property type="match status" value="2"/>
</dbReference>
<name>X8APA8_MYCXE</name>
<dbReference type="GO" id="GO:0043041">
    <property type="term" value="P:amino acid activation for nonribosomal peptide biosynthetic process"/>
    <property type="evidence" value="ECO:0007669"/>
    <property type="project" value="TreeGrafter"/>
</dbReference>